<comment type="subunit">
    <text evidence="2">Component of the ESCRT-0 complex composed of HSE1 and VPS27.</text>
</comment>
<dbReference type="CDD" id="cd16998">
    <property type="entry name" value="VHS_GGA_fungi"/>
    <property type="match status" value="1"/>
</dbReference>
<proteinExistence type="predicted"/>
<dbReference type="Pfam" id="PF00790">
    <property type="entry name" value="VHS"/>
    <property type="match status" value="1"/>
</dbReference>
<dbReference type="Gene3D" id="1.25.40.90">
    <property type="match status" value="1"/>
</dbReference>
<evidence type="ECO:0000313" key="11">
    <source>
        <dbReference type="Proteomes" id="UP001586593"/>
    </source>
</evidence>
<dbReference type="InterPro" id="IPR002014">
    <property type="entry name" value="VHS_dom"/>
</dbReference>
<dbReference type="InterPro" id="IPR004152">
    <property type="entry name" value="GAT_dom"/>
</dbReference>
<feature type="region of interest" description="Disordered" evidence="6">
    <location>
        <begin position="425"/>
        <end position="481"/>
    </location>
</feature>
<evidence type="ECO:0000259" key="9">
    <source>
        <dbReference type="PROSITE" id="PS50909"/>
    </source>
</evidence>
<feature type="compositionally biased region" description="Low complexity" evidence="6">
    <location>
        <begin position="445"/>
        <end position="465"/>
    </location>
</feature>
<feature type="domain" description="VHS" evidence="7">
    <location>
        <begin position="32"/>
        <end position="168"/>
    </location>
</feature>
<evidence type="ECO:0000256" key="2">
    <source>
        <dbReference type="ARBA" id="ARBA00011446"/>
    </source>
</evidence>
<dbReference type="EMBL" id="JAZHXJ010000163">
    <property type="protein sequence ID" value="KAL1871035.1"/>
    <property type="molecule type" value="Genomic_DNA"/>
</dbReference>
<comment type="subcellular location">
    <subcellularLocation>
        <location evidence="1">Golgi apparatus</location>
        <location evidence="1">trans-Golgi network</location>
    </subcellularLocation>
</comment>
<dbReference type="PROSITE" id="PS50180">
    <property type="entry name" value="GAE"/>
    <property type="match status" value="1"/>
</dbReference>
<dbReference type="Pfam" id="PF18308">
    <property type="entry name" value="GGA_N-GAT"/>
    <property type="match status" value="1"/>
</dbReference>
<dbReference type="SUPFAM" id="SSF49348">
    <property type="entry name" value="Clathrin adaptor appendage domain"/>
    <property type="match status" value="1"/>
</dbReference>
<dbReference type="InterPro" id="IPR052653">
    <property type="entry name" value="ARF-binding"/>
</dbReference>
<feature type="domain" description="GAE" evidence="8">
    <location>
        <begin position="528"/>
        <end position="648"/>
    </location>
</feature>
<keyword evidence="11" id="KW-1185">Reference proteome</keyword>
<dbReference type="InterPro" id="IPR008153">
    <property type="entry name" value="GAE_dom"/>
</dbReference>
<dbReference type="Pfam" id="PF02883">
    <property type="entry name" value="Alpha_adaptinC2"/>
    <property type="match status" value="1"/>
</dbReference>
<sequence>MEAASARYAARNNWGESGAPARSQLLRFIQAACSPDNYEPNLALNLEIADLINSKKGSAPREAAMAIVGYINHRNPNVALLALNLLDICVKNCGYPFHLQISTKEFLNELVRRFPERPPIRPTKVQMKILEAIEEWRGTICETSRYKEDLGFIRDMHRLLSYKGYTFPEVRREDAAVLNPSDNLKSAEEMEEEEREAQSAKLQELIRRGTPEDLQEANRLMKIMAGYDTRSKVDYRAKAAEEVSKIQQKARLLEERLDAYKPGDTMKDGDVFSELAAALQSAQPKIQKMCEEESDDHEAVAKLLEINDSIHRTVERYKLLKKGDIEAANKIAKGGVFSTTSSNGQSSANELSLIDFDADSEANGAAASAKPSASTGGVENDLLGLSIDDGGSWGQGGGIALGFGANTNIPGPALLSSITQHNSAKGAVSASTPPPPGLSSFSTFASAPPTSQSGTPQPSGSTPSAFSPPPPNISTTAPVPADPFASLASSSLSAKPATAVPASTASRNDDDEWSFSSALPPEESQPTYPQEFVVVVSNSAVKIDMRARRLDEKQKSISLEFLFSNTTAQLVSDVHFQIAVTKGFELQLQPQSGRTLAPNAAHGIRQVMEVWHMGNRTEKVESVRLRWRISYKVGGEVKNETGEIPEFRLA</sequence>
<dbReference type="InterPro" id="IPR008942">
    <property type="entry name" value="ENTH_VHS"/>
</dbReference>
<evidence type="ECO:0000256" key="5">
    <source>
        <dbReference type="ARBA" id="ARBA00023034"/>
    </source>
</evidence>
<organism evidence="10 11">
    <name type="scientific">Phialemonium thermophilum</name>
    <dbReference type="NCBI Taxonomy" id="223376"/>
    <lineage>
        <taxon>Eukaryota</taxon>
        <taxon>Fungi</taxon>
        <taxon>Dikarya</taxon>
        <taxon>Ascomycota</taxon>
        <taxon>Pezizomycotina</taxon>
        <taxon>Sordariomycetes</taxon>
        <taxon>Sordariomycetidae</taxon>
        <taxon>Cephalothecales</taxon>
        <taxon>Cephalothecaceae</taxon>
        <taxon>Phialemonium</taxon>
    </lineage>
</organism>
<feature type="domain" description="GAT" evidence="9">
    <location>
        <begin position="195"/>
        <end position="322"/>
    </location>
</feature>
<evidence type="ECO:0000256" key="4">
    <source>
        <dbReference type="ARBA" id="ARBA00022927"/>
    </source>
</evidence>
<evidence type="ECO:0000259" key="7">
    <source>
        <dbReference type="PROSITE" id="PS50179"/>
    </source>
</evidence>
<dbReference type="Gene3D" id="1.20.5.170">
    <property type="match status" value="1"/>
</dbReference>
<dbReference type="PANTHER" id="PTHR47180">
    <property type="entry name" value="ADP-RIBOSYLATION FACTOR-BINDING PROTEIN GGA1-RELATED"/>
    <property type="match status" value="1"/>
</dbReference>
<dbReference type="SMART" id="SM00809">
    <property type="entry name" value="Alpha_adaptinC2"/>
    <property type="match status" value="1"/>
</dbReference>
<protein>
    <recommendedName>
        <fullName evidence="12">VHS domain-containing protein</fullName>
    </recommendedName>
</protein>
<dbReference type="SUPFAM" id="SSF89009">
    <property type="entry name" value="GAT-like domain"/>
    <property type="match status" value="1"/>
</dbReference>
<dbReference type="InterPro" id="IPR013041">
    <property type="entry name" value="Clathrin_app_Ig-like_sf"/>
</dbReference>
<evidence type="ECO:0000259" key="8">
    <source>
        <dbReference type="PROSITE" id="PS50180"/>
    </source>
</evidence>
<evidence type="ECO:0000256" key="3">
    <source>
        <dbReference type="ARBA" id="ARBA00022448"/>
    </source>
</evidence>
<evidence type="ECO:0008006" key="12">
    <source>
        <dbReference type="Google" id="ProtNLM"/>
    </source>
</evidence>
<dbReference type="PROSITE" id="PS50179">
    <property type="entry name" value="VHS"/>
    <property type="match status" value="1"/>
</dbReference>
<name>A0ABR3X5W1_9PEZI</name>
<dbReference type="InterPro" id="IPR038425">
    <property type="entry name" value="GAT_sf"/>
</dbReference>
<keyword evidence="4" id="KW-0653">Protein transport</keyword>
<comment type="caution">
    <text evidence="10">The sequence shown here is derived from an EMBL/GenBank/DDBJ whole genome shotgun (WGS) entry which is preliminary data.</text>
</comment>
<feature type="region of interest" description="Disordered" evidence="6">
    <location>
        <begin position="495"/>
        <end position="527"/>
    </location>
</feature>
<reference evidence="10 11" key="1">
    <citation type="journal article" date="2024" name="Commun. Biol.">
        <title>Comparative genomic analysis of thermophilic fungi reveals convergent evolutionary adaptations and gene losses.</title>
        <authorList>
            <person name="Steindorff A.S."/>
            <person name="Aguilar-Pontes M.V."/>
            <person name="Robinson A.J."/>
            <person name="Andreopoulos B."/>
            <person name="LaButti K."/>
            <person name="Kuo A."/>
            <person name="Mondo S."/>
            <person name="Riley R."/>
            <person name="Otillar R."/>
            <person name="Haridas S."/>
            <person name="Lipzen A."/>
            <person name="Grimwood J."/>
            <person name="Schmutz J."/>
            <person name="Clum A."/>
            <person name="Reid I.D."/>
            <person name="Moisan M.C."/>
            <person name="Butler G."/>
            <person name="Nguyen T.T.M."/>
            <person name="Dewar K."/>
            <person name="Conant G."/>
            <person name="Drula E."/>
            <person name="Henrissat B."/>
            <person name="Hansel C."/>
            <person name="Singer S."/>
            <person name="Hutchinson M.I."/>
            <person name="de Vries R.P."/>
            <person name="Natvig D.O."/>
            <person name="Powell A.J."/>
            <person name="Tsang A."/>
            <person name="Grigoriev I.V."/>
        </authorList>
    </citation>
    <scope>NUCLEOTIDE SEQUENCE [LARGE SCALE GENOMIC DNA]</scope>
    <source>
        <strain evidence="10 11">ATCC 24622</strain>
    </source>
</reference>
<dbReference type="Pfam" id="PF03127">
    <property type="entry name" value="GAT"/>
    <property type="match status" value="1"/>
</dbReference>
<dbReference type="InterPro" id="IPR008152">
    <property type="entry name" value="Clathrin_a/b/g-adaptin_app_Ig"/>
</dbReference>
<dbReference type="SUPFAM" id="SSF48464">
    <property type="entry name" value="ENTH/VHS domain"/>
    <property type="match status" value="1"/>
</dbReference>
<evidence type="ECO:0000256" key="1">
    <source>
        <dbReference type="ARBA" id="ARBA00004601"/>
    </source>
</evidence>
<dbReference type="Proteomes" id="UP001586593">
    <property type="component" value="Unassembled WGS sequence"/>
</dbReference>
<dbReference type="CDD" id="cd14235">
    <property type="entry name" value="GAT_GGA_fungi"/>
    <property type="match status" value="1"/>
</dbReference>
<evidence type="ECO:0000313" key="10">
    <source>
        <dbReference type="EMBL" id="KAL1871035.1"/>
    </source>
</evidence>
<dbReference type="SMART" id="SM00288">
    <property type="entry name" value="VHS"/>
    <property type="match status" value="1"/>
</dbReference>
<dbReference type="PANTHER" id="PTHR47180:SF1">
    <property type="entry name" value="ADP-RIBOSYLATION FACTOR-BINDING PROTEIN GGA1-RELATED"/>
    <property type="match status" value="1"/>
</dbReference>
<evidence type="ECO:0000256" key="6">
    <source>
        <dbReference type="SAM" id="MobiDB-lite"/>
    </source>
</evidence>
<keyword evidence="3" id="KW-0813">Transport</keyword>
<keyword evidence="5" id="KW-0333">Golgi apparatus</keyword>
<dbReference type="Gene3D" id="2.60.40.1230">
    <property type="match status" value="1"/>
</dbReference>
<gene>
    <name evidence="10" type="ORF">VTK73DRAFT_2308</name>
</gene>
<accession>A0ABR3X5W1</accession>
<dbReference type="InterPro" id="IPR041198">
    <property type="entry name" value="GGA_N-GAT"/>
</dbReference>
<dbReference type="PROSITE" id="PS50909">
    <property type="entry name" value="GAT"/>
    <property type="match status" value="1"/>
</dbReference>
<dbReference type="Gene3D" id="1.20.58.160">
    <property type="match status" value="1"/>
</dbReference>